<comment type="caution">
    <text evidence="3">The sequence shown here is derived from an EMBL/GenBank/DDBJ whole genome shotgun (WGS) entry which is preliminary data.</text>
</comment>
<gene>
    <name evidence="3" type="ORF">ACFPFW_14180</name>
</gene>
<protein>
    <submittedName>
        <fullName evidence="3">Uncharacterized protein</fullName>
    </submittedName>
</protein>
<evidence type="ECO:0000313" key="4">
    <source>
        <dbReference type="Proteomes" id="UP001595796"/>
    </source>
</evidence>
<evidence type="ECO:0000256" key="1">
    <source>
        <dbReference type="SAM" id="MobiDB-lite"/>
    </source>
</evidence>
<feature type="compositionally biased region" description="Low complexity" evidence="1">
    <location>
        <begin position="38"/>
        <end position="51"/>
    </location>
</feature>
<evidence type="ECO:0000256" key="2">
    <source>
        <dbReference type="SAM" id="SignalP"/>
    </source>
</evidence>
<feature type="region of interest" description="Disordered" evidence="1">
    <location>
        <begin position="82"/>
        <end position="115"/>
    </location>
</feature>
<dbReference type="EMBL" id="JBHSJF010000006">
    <property type="protein sequence ID" value="MFC5069162.1"/>
    <property type="molecule type" value="Genomic_DNA"/>
</dbReference>
<organism evidence="3 4">
    <name type="scientific">Flaviflagellibacter deserti</name>
    <dbReference type="NCBI Taxonomy" id="2267266"/>
    <lineage>
        <taxon>Bacteria</taxon>
        <taxon>Pseudomonadati</taxon>
        <taxon>Pseudomonadota</taxon>
        <taxon>Alphaproteobacteria</taxon>
        <taxon>Hyphomicrobiales</taxon>
        <taxon>Flaviflagellibacter</taxon>
    </lineage>
</organism>
<name>A0ABV9Z654_9HYPH</name>
<keyword evidence="2" id="KW-0732">Signal</keyword>
<feature type="chain" id="PRO_5045731573" evidence="2">
    <location>
        <begin position="24"/>
        <end position="115"/>
    </location>
</feature>
<accession>A0ABV9Z654</accession>
<dbReference type="Proteomes" id="UP001595796">
    <property type="component" value="Unassembled WGS sequence"/>
</dbReference>
<reference evidence="4" key="1">
    <citation type="journal article" date="2019" name="Int. J. Syst. Evol. Microbiol.">
        <title>The Global Catalogue of Microorganisms (GCM) 10K type strain sequencing project: providing services to taxonomists for standard genome sequencing and annotation.</title>
        <authorList>
            <consortium name="The Broad Institute Genomics Platform"/>
            <consortium name="The Broad Institute Genome Sequencing Center for Infectious Disease"/>
            <person name="Wu L."/>
            <person name="Ma J."/>
        </authorList>
    </citation>
    <scope>NUCLEOTIDE SEQUENCE [LARGE SCALE GENOMIC DNA]</scope>
    <source>
        <strain evidence="4">CGMCC 1.16444</strain>
    </source>
</reference>
<feature type="region of interest" description="Disordered" evidence="1">
    <location>
        <begin position="23"/>
        <end position="58"/>
    </location>
</feature>
<evidence type="ECO:0000313" key="3">
    <source>
        <dbReference type="EMBL" id="MFC5069162.1"/>
    </source>
</evidence>
<sequence length="115" mass="12060">MHLVRTIGIGLVLAAGLAGAVSAQPVGTSSHGGGHNGPGWNNGPSWNRPGWNGHGRPDWRRGDFAGEAGAAAIDNYYNNCNPEAEYCGGRRVTPTYRDRPMSPPRGGYSAQSGGW</sequence>
<keyword evidence="4" id="KW-1185">Reference proteome</keyword>
<feature type="signal peptide" evidence="2">
    <location>
        <begin position="1"/>
        <end position="23"/>
    </location>
</feature>
<dbReference type="RefSeq" id="WP_114957713.1">
    <property type="nucleotide sequence ID" value="NZ_JBHSJF010000006.1"/>
</dbReference>
<proteinExistence type="predicted"/>